<dbReference type="UniPathway" id="UPA00143"/>
<dbReference type="GO" id="GO:0016567">
    <property type="term" value="P:protein ubiquitination"/>
    <property type="evidence" value="ECO:0007669"/>
    <property type="project" value="UniProtKB-UniPathway"/>
</dbReference>
<keyword evidence="2" id="KW-0833">Ubl conjugation pathway</keyword>
<evidence type="ECO:0000256" key="1">
    <source>
        <dbReference type="ARBA" id="ARBA00004906"/>
    </source>
</evidence>
<comment type="pathway">
    <text evidence="1">Protein modification; protein ubiquitination.</text>
</comment>
<reference evidence="5" key="1">
    <citation type="submission" date="2019-09" db="EMBL/GenBank/DDBJ databases">
        <title>Draft genome information of white flower Hibiscus syriacus.</title>
        <authorList>
            <person name="Kim Y.-M."/>
        </authorList>
    </citation>
    <scope>NUCLEOTIDE SEQUENCE [LARGE SCALE GENOMIC DNA]</scope>
    <source>
        <strain evidence="5">YM2019G1</strain>
    </source>
</reference>
<dbReference type="InterPro" id="IPR011333">
    <property type="entry name" value="SKP1/BTB/POZ_sf"/>
</dbReference>
<sequence>MSATLQLVNLFAYGQGYGILMHVASTLPTDVTINFPLPSKSRHLQELVLKASEECCDGINIVDFPCRPKAFEICAKFCYGMIVTLNAYNVVVARCAAEYLGMTEDVDRVDPANVTWSYTYNRKLSASDKMAKVGMNCREKIVFVPNDWWVEDLCELDIDLYKRVLTAVKSKERMDGLAIGEALKAYTIRWLPDSVDAFR</sequence>
<dbReference type="SUPFAM" id="SSF54695">
    <property type="entry name" value="POZ domain"/>
    <property type="match status" value="1"/>
</dbReference>
<evidence type="ECO:0000256" key="3">
    <source>
        <dbReference type="PROSITE-ProRule" id="PRU00982"/>
    </source>
</evidence>
<feature type="domain" description="NPH3" evidence="4">
    <location>
        <begin position="147"/>
        <end position="199"/>
    </location>
</feature>
<evidence type="ECO:0000313" key="6">
    <source>
        <dbReference type="Proteomes" id="UP000436088"/>
    </source>
</evidence>
<proteinExistence type="inferred from homology"/>
<name>A0A6A2WVJ8_HIBSY</name>
<dbReference type="PANTHER" id="PTHR32370">
    <property type="entry name" value="OS12G0117600 PROTEIN"/>
    <property type="match status" value="1"/>
</dbReference>
<keyword evidence="6" id="KW-1185">Reference proteome</keyword>
<accession>A0A6A2WVJ8</accession>
<dbReference type="InterPro" id="IPR027356">
    <property type="entry name" value="NPH3_dom"/>
</dbReference>
<dbReference type="EMBL" id="VEPZ02001623">
    <property type="protein sequence ID" value="KAE8665231.1"/>
    <property type="molecule type" value="Genomic_DNA"/>
</dbReference>
<dbReference type="AlphaFoldDB" id="A0A6A2WVJ8"/>
<dbReference type="Proteomes" id="UP000436088">
    <property type="component" value="Unassembled WGS sequence"/>
</dbReference>
<comment type="caution">
    <text evidence="5">The sequence shown here is derived from an EMBL/GenBank/DDBJ whole genome shotgun (WGS) entry which is preliminary data.</text>
</comment>
<evidence type="ECO:0000259" key="4">
    <source>
        <dbReference type="PROSITE" id="PS51649"/>
    </source>
</evidence>
<gene>
    <name evidence="5" type="ORF">F3Y22_tig00112637pilonHSYRG00029</name>
</gene>
<protein>
    <submittedName>
        <fullName evidence="5">Transmembrane 9 superfamily member 4-like</fullName>
    </submittedName>
</protein>
<organism evidence="5 6">
    <name type="scientific">Hibiscus syriacus</name>
    <name type="common">Rose of Sharon</name>
    <dbReference type="NCBI Taxonomy" id="106335"/>
    <lineage>
        <taxon>Eukaryota</taxon>
        <taxon>Viridiplantae</taxon>
        <taxon>Streptophyta</taxon>
        <taxon>Embryophyta</taxon>
        <taxon>Tracheophyta</taxon>
        <taxon>Spermatophyta</taxon>
        <taxon>Magnoliopsida</taxon>
        <taxon>eudicotyledons</taxon>
        <taxon>Gunneridae</taxon>
        <taxon>Pentapetalae</taxon>
        <taxon>rosids</taxon>
        <taxon>malvids</taxon>
        <taxon>Malvales</taxon>
        <taxon>Malvaceae</taxon>
        <taxon>Malvoideae</taxon>
        <taxon>Hibiscus</taxon>
    </lineage>
</organism>
<dbReference type="PROSITE" id="PS51649">
    <property type="entry name" value="NPH3"/>
    <property type="match status" value="1"/>
</dbReference>
<dbReference type="Pfam" id="PF03000">
    <property type="entry name" value="NPH3"/>
    <property type="match status" value="1"/>
</dbReference>
<comment type="similarity">
    <text evidence="3">Belongs to the NPH3 family.</text>
</comment>
<evidence type="ECO:0000313" key="5">
    <source>
        <dbReference type="EMBL" id="KAE8665231.1"/>
    </source>
</evidence>
<evidence type="ECO:0000256" key="2">
    <source>
        <dbReference type="ARBA" id="ARBA00022786"/>
    </source>
</evidence>
<dbReference type="InterPro" id="IPR043454">
    <property type="entry name" value="NPH3/RPT2-like"/>
</dbReference>